<dbReference type="PANTHER" id="PTHR31944:SF131">
    <property type="entry name" value="HEME-RESPONSIVE ZINC FINGER TRANSCRIPTION FACTOR HAP1"/>
    <property type="match status" value="1"/>
</dbReference>
<keyword evidence="10" id="KW-1185">Reference proteome</keyword>
<dbReference type="GO" id="GO:0001228">
    <property type="term" value="F:DNA-binding transcription activator activity, RNA polymerase II-specific"/>
    <property type="evidence" value="ECO:0007669"/>
    <property type="project" value="TreeGrafter"/>
</dbReference>
<feature type="domain" description="Zn(2)-C6 fungal-type" evidence="8">
    <location>
        <begin position="27"/>
        <end position="58"/>
    </location>
</feature>
<feature type="compositionally biased region" description="Polar residues" evidence="7">
    <location>
        <begin position="65"/>
        <end position="90"/>
    </location>
</feature>
<dbReference type="OrthoDB" id="4337792at2759"/>
<dbReference type="InterPro" id="IPR051430">
    <property type="entry name" value="Fungal_TF_Env_Response"/>
</dbReference>
<dbReference type="InterPro" id="IPR007219">
    <property type="entry name" value="XnlR_reg_dom"/>
</dbReference>
<dbReference type="CDD" id="cd12148">
    <property type="entry name" value="fungal_TF_MHR"/>
    <property type="match status" value="1"/>
</dbReference>
<proteinExistence type="predicted"/>
<keyword evidence="2" id="KW-0862">Zinc</keyword>
<feature type="region of interest" description="Disordered" evidence="7">
    <location>
        <begin position="1"/>
        <end position="24"/>
    </location>
</feature>
<dbReference type="PROSITE" id="PS50048">
    <property type="entry name" value="ZN2_CY6_FUNGAL_2"/>
    <property type="match status" value="1"/>
</dbReference>
<dbReference type="CDD" id="cd00067">
    <property type="entry name" value="GAL4"/>
    <property type="match status" value="1"/>
</dbReference>
<dbReference type="GO" id="GO:0008270">
    <property type="term" value="F:zinc ion binding"/>
    <property type="evidence" value="ECO:0007669"/>
    <property type="project" value="InterPro"/>
</dbReference>
<dbReference type="EMBL" id="MVGC01000218">
    <property type="protein sequence ID" value="RJE21593.1"/>
    <property type="molecule type" value="Genomic_DNA"/>
</dbReference>
<dbReference type="GO" id="GO:0006351">
    <property type="term" value="P:DNA-templated transcription"/>
    <property type="evidence" value="ECO:0007669"/>
    <property type="project" value="InterPro"/>
</dbReference>
<gene>
    <name evidence="9" type="ORF">PHISCL_06082</name>
</gene>
<comment type="caution">
    <text evidence="9">The sequence shown here is derived from an EMBL/GenBank/DDBJ whole genome shotgun (WGS) entry which is preliminary data.</text>
</comment>
<evidence type="ECO:0000256" key="6">
    <source>
        <dbReference type="ARBA" id="ARBA00023242"/>
    </source>
</evidence>
<name>A0A3A2ZH43_9EURO</name>
<evidence type="ECO:0000313" key="9">
    <source>
        <dbReference type="EMBL" id="RJE21593.1"/>
    </source>
</evidence>
<dbReference type="Pfam" id="PF04082">
    <property type="entry name" value="Fungal_trans"/>
    <property type="match status" value="1"/>
</dbReference>
<evidence type="ECO:0000256" key="4">
    <source>
        <dbReference type="ARBA" id="ARBA00023125"/>
    </source>
</evidence>
<evidence type="ECO:0000256" key="3">
    <source>
        <dbReference type="ARBA" id="ARBA00023015"/>
    </source>
</evidence>
<accession>A0A3A2ZH43</accession>
<feature type="compositionally biased region" description="Polar residues" evidence="7">
    <location>
        <begin position="9"/>
        <end position="18"/>
    </location>
</feature>
<dbReference type="SUPFAM" id="SSF57701">
    <property type="entry name" value="Zn2/Cys6 DNA-binding domain"/>
    <property type="match status" value="1"/>
</dbReference>
<evidence type="ECO:0000256" key="2">
    <source>
        <dbReference type="ARBA" id="ARBA00022833"/>
    </source>
</evidence>
<keyword evidence="1" id="KW-0479">Metal-binding</keyword>
<dbReference type="PROSITE" id="PS00463">
    <property type="entry name" value="ZN2_CY6_FUNGAL_1"/>
    <property type="match status" value="1"/>
</dbReference>
<sequence>MNEDRGFQPSEQVEAQGQSRRRRRPLSCIVCRRRKLKCDRSLPCAQCIKSKTADSCTYAGPRAGPTSNTRSSGTPPRSRLQTPTPSNRTTAPAGGLYVFDSRHKSLPNQGSKSGHSNELQELRSRVQNLENALSVQGTIPTPETLGGSGSTNIWSRLAPEDEVIRDLIDAMPEKYARGRNSRTRVVGRSDWTLSMSFFRDIQTFMKRHIKSGCKNSKDKAIKQFKSEIWSRERLSHQRAYQEQSFELEELVPPREMTDELLSLYLRTFETTYRVLHIPTFLKEYEAYWSGSQPTDMVFLAKLLALMAASSCFYNQETKINGKKSLHETATGWTMAVQSWIASVFVSPSVDFHMLQIKCLLMIAGRAITADGDVIWVSAGSLVRSALAMGMHRDPGRLPYMTKYWAEMRRRLWATICELEMQSSLDSAMLPSFDLDECDCDQPSNWDDEELSENMVDYPAPKALHSQITRNSFQVLLSRSLPVRFRIIKVLNSLKFALTYDEALRLTEELLQSLDELLLLFHYGGSIVSIPEIEDTSFTKSFLIVLIRKYLLALHQPYFVNVQCSAKLSYSRKVCVESALEMLSQLEPFVSDSPGTQNLGGLAGGMFRNELFRAAITLCVEMSLQADEFQGTLLSRAAATDYLGSFNGVVRSQQSVMLSAVERTLEMFRNLIKPEGKGCQTFFFLTMVLASVKARLGKEDPLKKVEEASTEAVRHCTELMTISSAEGESQANDSSLDTSLATGAVDIASGAGIDFTSLSEPTAFSPLEFGNLFDMYDYGMPELWNNGFSGGF</sequence>
<dbReference type="SMART" id="SM00906">
    <property type="entry name" value="Fungal_trans"/>
    <property type="match status" value="1"/>
</dbReference>
<dbReference type="InterPro" id="IPR036864">
    <property type="entry name" value="Zn2-C6_fun-type_DNA-bd_sf"/>
</dbReference>
<dbReference type="Proteomes" id="UP000266188">
    <property type="component" value="Unassembled WGS sequence"/>
</dbReference>
<dbReference type="Gene3D" id="4.10.240.10">
    <property type="entry name" value="Zn(2)-C6 fungal-type DNA-binding domain"/>
    <property type="match status" value="1"/>
</dbReference>
<evidence type="ECO:0000259" key="8">
    <source>
        <dbReference type="PROSITE" id="PS50048"/>
    </source>
</evidence>
<dbReference type="SMART" id="SM00066">
    <property type="entry name" value="GAL4"/>
    <property type="match status" value="1"/>
</dbReference>
<evidence type="ECO:0000256" key="1">
    <source>
        <dbReference type="ARBA" id="ARBA00022723"/>
    </source>
</evidence>
<dbReference type="GO" id="GO:0005634">
    <property type="term" value="C:nucleus"/>
    <property type="evidence" value="ECO:0007669"/>
    <property type="project" value="TreeGrafter"/>
</dbReference>
<dbReference type="InterPro" id="IPR001138">
    <property type="entry name" value="Zn2Cys6_DnaBD"/>
</dbReference>
<feature type="region of interest" description="Disordered" evidence="7">
    <location>
        <begin position="55"/>
        <end position="94"/>
    </location>
</feature>
<keyword evidence="5" id="KW-0804">Transcription</keyword>
<evidence type="ECO:0000256" key="7">
    <source>
        <dbReference type="SAM" id="MobiDB-lite"/>
    </source>
</evidence>
<dbReference type="AlphaFoldDB" id="A0A3A2ZH43"/>
<organism evidence="9 10">
    <name type="scientific">Aspergillus sclerotialis</name>
    <dbReference type="NCBI Taxonomy" id="2070753"/>
    <lineage>
        <taxon>Eukaryota</taxon>
        <taxon>Fungi</taxon>
        <taxon>Dikarya</taxon>
        <taxon>Ascomycota</taxon>
        <taxon>Pezizomycotina</taxon>
        <taxon>Eurotiomycetes</taxon>
        <taxon>Eurotiomycetidae</taxon>
        <taxon>Eurotiales</taxon>
        <taxon>Aspergillaceae</taxon>
        <taxon>Aspergillus</taxon>
        <taxon>Aspergillus subgen. Polypaecilum</taxon>
    </lineage>
</organism>
<dbReference type="GO" id="GO:0000978">
    <property type="term" value="F:RNA polymerase II cis-regulatory region sequence-specific DNA binding"/>
    <property type="evidence" value="ECO:0007669"/>
    <property type="project" value="TreeGrafter"/>
</dbReference>
<evidence type="ECO:0000256" key="5">
    <source>
        <dbReference type="ARBA" id="ARBA00023163"/>
    </source>
</evidence>
<dbReference type="STRING" id="2070753.A0A3A2ZH43"/>
<keyword evidence="3" id="KW-0805">Transcription regulation</keyword>
<dbReference type="PANTHER" id="PTHR31944">
    <property type="entry name" value="HEME-RESPONSIVE ZINC FINGER TRANSCRIPTION FACTOR HAP1"/>
    <property type="match status" value="1"/>
</dbReference>
<protein>
    <submittedName>
        <fullName evidence="9">MAPEG family</fullName>
    </submittedName>
</protein>
<keyword evidence="4" id="KW-0238">DNA-binding</keyword>
<dbReference type="Pfam" id="PF00172">
    <property type="entry name" value="Zn_clus"/>
    <property type="match status" value="1"/>
</dbReference>
<keyword evidence="6" id="KW-0539">Nucleus</keyword>
<reference evidence="10" key="1">
    <citation type="submission" date="2017-02" db="EMBL/GenBank/DDBJ databases">
        <authorList>
            <person name="Tafer H."/>
            <person name="Lopandic K."/>
        </authorList>
    </citation>
    <scope>NUCLEOTIDE SEQUENCE [LARGE SCALE GENOMIC DNA]</scope>
    <source>
        <strain evidence="10">CBS 366.77</strain>
    </source>
</reference>
<evidence type="ECO:0000313" key="10">
    <source>
        <dbReference type="Proteomes" id="UP000266188"/>
    </source>
</evidence>